<dbReference type="EMBL" id="JAXOVC010000009">
    <property type="protein sequence ID" value="KAK4496991.1"/>
    <property type="molecule type" value="Genomic_DNA"/>
</dbReference>
<keyword evidence="2" id="KW-1185">Reference proteome</keyword>
<dbReference type="Proteomes" id="UP001305779">
    <property type="component" value="Unassembled WGS sequence"/>
</dbReference>
<gene>
    <name evidence="1" type="ORF">PRZ48_011440</name>
</gene>
<sequence length="304" mass="33328">MAVTGPHYHYERSTNAHEKSVGYSLLANDTGRRTVTPPNLAEGCIDMTLRTPDKVDPGEFQSLGPDIATTRSWVSTSGYLVTPRPSMQGVSMNPTSRQLASAGRRDKATYVDSVIGDGAYVYKWEDCVAELPRIGGLAVIPLAIVSCLHFIAEKESFKNLELHDRAAIRGALRWQLNEVDSHLFRQGQHSDCVESLHRRLRARRQLATDAAARDAAAKDAKDAKDAAAKDAAAECQYHKLFPLAPTVSRTEEADKLILEVWDPDIEFQDVLIFRGVVMAAFLSTVADLSSVLGSEIGSHVVQIL</sequence>
<evidence type="ECO:0000313" key="1">
    <source>
        <dbReference type="EMBL" id="KAK4496991.1"/>
    </source>
</evidence>
<protein>
    <submittedName>
        <fullName evidence="1">Uncharacterized protein</fullName>
    </submittedName>
</protein>
<accession>A0ABR0E6Z9</accession>
<reference evidence="1 2" key="1">
    <citation type="journal article" date="2023" name="G3 (Bethesda)">
        <title>A chromosome-level genome assembly of Zasmidium syzygii isolated from banana leaves.</title>
        <authorList>
            <person name="van Westerhoven A.C."/>
            <person name="Mehrabi R."/>
            <person name="Talebi R."/>
            <person name="Steentjes M.B.F."/>
            <person name="Corcolon B."/>
            <person name="Chong P.A."/>
            <person name="Kema G.H.J."/>
            <person name="Seidl M.F."/>
        </authorList>
    </citation>
    <scope>NUCLEOTIDE SEQUENCE [LARGE SCALE GENOMIC DNA]</scope>
    <source>
        <strain evidence="1 2">P124</strain>
    </source>
</reference>
<evidence type="ECO:0000313" key="2">
    <source>
        <dbReference type="Proteomes" id="UP001305779"/>
    </source>
</evidence>
<organism evidence="1 2">
    <name type="scientific">Zasmidium cellare</name>
    <name type="common">Wine cellar mold</name>
    <name type="synonym">Racodium cellare</name>
    <dbReference type="NCBI Taxonomy" id="395010"/>
    <lineage>
        <taxon>Eukaryota</taxon>
        <taxon>Fungi</taxon>
        <taxon>Dikarya</taxon>
        <taxon>Ascomycota</taxon>
        <taxon>Pezizomycotina</taxon>
        <taxon>Dothideomycetes</taxon>
        <taxon>Dothideomycetidae</taxon>
        <taxon>Mycosphaerellales</taxon>
        <taxon>Mycosphaerellaceae</taxon>
        <taxon>Zasmidium</taxon>
    </lineage>
</organism>
<comment type="caution">
    <text evidence="1">The sequence shown here is derived from an EMBL/GenBank/DDBJ whole genome shotgun (WGS) entry which is preliminary data.</text>
</comment>
<name>A0ABR0E6Z9_ZASCE</name>
<proteinExistence type="predicted"/>